<name>V4HWU1_PSEL2</name>
<sequence>MLQHSLHFEHFTTQPVQSLNIFSMDVYFVIMNNIIS</sequence>
<dbReference type="Proteomes" id="UP000017820">
    <property type="component" value="Unassembled WGS sequence"/>
</dbReference>
<dbReference type="AlphaFoldDB" id="V4HWU1"/>
<reference evidence="1 2" key="1">
    <citation type="submission" date="2013-07" db="EMBL/GenBank/DDBJ databases">
        <title>Draft genome sequence of Pseudoalteromonas luteoviolacea 2ta16.</title>
        <authorList>
            <person name="Allen E.E."/>
            <person name="Azam F."/>
            <person name="Podell S."/>
        </authorList>
    </citation>
    <scope>NUCLEOTIDE SEQUENCE [LARGE SCALE GENOMIC DNA]</scope>
    <source>
        <strain evidence="1 2">2ta16</strain>
    </source>
</reference>
<dbReference type="EMBL" id="AUSV01000051">
    <property type="protein sequence ID" value="ESP92409.1"/>
    <property type="molecule type" value="Genomic_DNA"/>
</dbReference>
<accession>V4HWU1</accession>
<evidence type="ECO:0000313" key="1">
    <source>
        <dbReference type="EMBL" id="ESP92409.1"/>
    </source>
</evidence>
<dbReference type="PATRIC" id="fig|1353533.3.peg.3168"/>
<protein>
    <submittedName>
        <fullName evidence="1">Uncharacterized protein</fullName>
    </submittedName>
</protein>
<organism evidence="1 2">
    <name type="scientific">Pseudoalteromonas luteoviolacea (strain 2ta16)</name>
    <dbReference type="NCBI Taxonomy" id="1353533"/>
    <lineage>
        <taxon>Bacteria</taxon>
        <taxon>Pseudomonadati</taxon>
        <taxon>Pseudomonadota</taxon>
        <taxon>Gammaproteobacteria</taxon>
        <taxon>Alteromonadales</taxon>
        <taxon>Pseudoalteromonadaceae</taxon>
        <taxon>Pseudoalteromonas</taxon>
    </lineage>
</organism>
<gene>
    <name evidence="1" type="ORF">PL2TA16_04217</name>
</gene>
<proteinExistence type="predicted"/>
<comment type="caution">
    <text evidence="1">The sequence shown here is derived from an EMBL/GenBank/DDBJ whole genome shotgun (WGS) entry which is preliminary data.</text>
</comment>
<evidence type="ECO:0000313" key="2">
    <source>
        <dbReference type="Proteomes" id="UP000017820"/>
    </source>
</evidence>